<dbReference type="Proteomes" id="UP000297031">
    <property type="component" value="Chromosome"/>
</dbReference>
<dbReference type="GO" id="GO:0000428">
    <property type="term" value="C:DNA-directed RNA polymerase complex"/>
    <property type="evidence" value="ECO:0007669"/>
    <property type="project" value="UniProtKB-KW"/>
</dbReference>
<dbReference type="NCBIfam" id="TIGR02395">
    <property type="entry name" value="rpoN_sigma"/>
    <property type="match status" value="1"/>
</dbReference>
<dbReference type="Pfam" id="PF00309">
    <property type="entry name" value="Sigma54_AID"/>
    <property type="match status" value="1"/>
</dbReference>
<evidence type="ECO:0000259" key="10">
    <source>
        <dbReference type="Pfam" id="PF04552"/>
    </source>
</evidence>
<dbReference type="InterPro" id="IPR038709">
    <property type="entry name" value="RpoN_core-bd_sf"/>
</dbReference>
<dbReference type="GO" id="GO:0003677">
    <property type="term" value="F:DNA binding"/>
    <property type="evidence" value="ECO:0007669"/>
    <property type="project" value="UniProtKB-KW"/>
</dbReference>
<keyword evidence="13" id="KW-1185">Reference proteome</keyword>
<protein>
    <submittedName>
        <fullName evidence="12">RNA polymerase factor sigma-54</fullName>
    </submittedName>
</protein>
<dbReference type="InterPro" id="IPR007046">
    <property type="entry name" value="RNA_pol_sigma_54_core-bd"/>
</dbReference>
<evidence type="ECO:0000256" key="6">
    <source>
        <dbReference type="ARBA" id="ARBA00023082"/>
    </source>
</evidence>
<evidence type="ECO:0000256" key="4">
    <source>
        <dbReference type="ARBA" id="ARBA00022695"/>
    </source>
</evidence>
<feature type="domain" description="RNA polymerase sigma factor 54 core-binding" evidence="11">
    <location>
        <begin position="102"/>
        <end position="295"/>
    </location>
</feature>
<dbReference type="PANTHER" id="PTHR32248:SF4">
    <property type="entry name" value="RNA POLYMERASE SIGMA-54 FACTOR"/>
    <property type="match status" value="1"/>
</dbReference>
<dbReference type="GO" id="GO:0006352">
    <property type="term" value="P:DNA-templated transcription initiation"/>
    <property type="evidence" value="ECO:0007669"/>
    <property type="project" value="InterPro"/>
</dbReference>
<feature type="compositionally biased region" description="Acidic residues" evidence="9">
    <location>
        <begin position="51"/>
        <end position="65"/>
    </location>
</feature>
<sequence length="474" mass="53927">MEEALNLSLQQKLQQKLSPLQVRFVRMLEMNGPEVEDEVKHALDDNPALEVAEEPEHEESDFNESAEDMQLADYGSEDEIPSYRLEARNHSASDTYYEPVAVDSSSTLLETLMSQLAEHNLDDTQLTVAQYVIGNLDDNGYLRRDVGSMSYDIEAQTGRHVTTRQVREMLDLVRTLDPAGVGAVDLRDCLLIQLKRKDDSVAVRTAREIVAHYFDLFSKKHYDRLCAALDITPENLRDAMAVIRSLNPKPGSFIGGDPAEERTRHIVPDFAVDVEGRDITLSLLNNIPELQIEETFREDDAERPDATSREREASLFIKQKRDEASEFIKILRMRQETLFNVMHAIVKIQRDFFLNGDDETLIRPMILKDVASITGYDLSVISRATAAKYVATARGVYPLKMFFNERPKDDEDTSTHEILAALKAVIDKEDKRHPLSDEAITSMLAEKGYEIARRTVAKYREKLGLPVARLRREL</sequence>
<dbReference type="EMBL" id="CP039393">
    <property type="protein sequence ID" value="QCD36370.1"/>
    <property type="molecule type" value="Genomic_DNA"/>
</dbReference>
<feature type="region of interest" description="Disordered" evidence="9">
    <location>
        <begin position="46"/>
        <end position="65"/>
    </location>
</feature>
<evidence type="ECO:0000256" key="3">
    <source>
        <dbReference type="ARBA" id="ARBA00022679"/>
    </source>
</evidence>
<dbReference type="Pfam" id="PF04963">
    <property type="entry name" value="Sigma54_CBD"/>
    <property type="match status" value="1"/>
</dbReference>
<keyword evidence="7" id="KW-0238">DNA-binding</keyword>
<proteinExistence type="inferred from homology"/>
<dbReference type="RefSeq" id="WP_136410815.1">
    <property type="nucleotide sequence ID" value="NZ_CP039393.1"/>
</dbReference>
<reference evidence="12 13" key="1">
    <citation type="submission" date="2019-02" db="EMBL/GenBank/DDBJ databases">
        <title>Isolation and identification of novel species under the genus Muribaculum.</title>
        <authorList>
            <person name="Miyake S."/>
            <person name="Ding Y."/>
            <person name="Low A."/>
            <person name="Soh M."/>
            <person name="Seedorf H."/>
        </authorList>
    </citation>
    <scope>NUCLEOTIDE SEQUENCE [LARGE SCALE GENOMIC DNA]</scope>
    <source>
        <strain evidence="12 13">TLL-A4</strain>
    </source>
</reference>
<dbReference type="GO" id="GO:0016987">
    <property type="term" value="F:sigma factor activity"/>
    <property type="evidence" value="ECO:0007669"/>
    <property type="project" value="UniProtKB-KW"/>
</dbReference>
<evidence type="ECO:0000256" key="1">
    <source>
        <dbReference type="ARBA" id="ARBA00008798"/>
    </source>
</evidence>
<dbReference type="InterPro" id="IPR000394">
    <property type="entry name" value="RNA_pol_sigma_54"/>
</dbReference>
<dbReference type="Gene3D" id="1.10.10.60">
    <property type="entry name" value="Homeodomain-like"/>
    <property type="match status" value="1"/>
</dbReference>
<evidence type="ECO:0000256" key="8">
    <source>
        <dbReference type="ARBA" id="ARBA00023163"/>
    </source>
</evidence>
<feature type="domain" description="RNA polymerase sigma factor 54 DNA-binding" evidence="10">
    <location>
        <begin position="316"/>
        <end position="472"/>
    </location>
</feature>
<organism evidence="12 13">
    <name type="scientific">Muribaculum gordoncarteri</name>
    <dbReference type="NCBI Taxonomy" id="2530390"/>
    <lineage>
        <taxon>Bacteria</taxon>
        <taxon>Pseudomonadati</taxon>
        <taxon>Bacteroidota</taxon>
        <taxon>Bacteroidia</taxon>
        <taxon>Bacteroidales</taxon>
        <taxon>Muribaculaceae</taxon>
        <taxon>Muribaculum</taxon>
    </lineage>
</organism>
<keyword evidence="5" id="KW-0805">Transcription regulation</keyword>
<evidence type="ECO:0000313" key="13">
    <source>
        <dbReference type="Proteomes" id="UP000297031"/>
    </source>
</evidence>
<gene>
    <name evidence="12" type="primary">rpoN</name>
    <name evidence="12" type="ORF">E7746_11000</name>
</gene>
<dbReference type="PROSITE" id="PS00718">
    <property type="entry name" value="SIGMA54_2"/>
    <property type="match status" value="1"/>
</dbReference>
<dbReference type="PROSITE" id="PS50044">
    <property type="entry name" value="SIGMA54_3"/>
    <property type="match status" value="1"/>
</dbReference>
<keyword evidence="6" id="KW-0731">Sigma factor</keyword>
<comment type="similarity">
    <text evidence="1">Belongs to the sigma-54 factor family.</text>
</comment>
<dbReference type="PANTHER" id="PTHR32248">
    <property type="entry name" value="RNA POLYMERASE SIGMA-54 FACTOR"/>
    <property type="match status" value="1"/>
</dbReference>
<dbReference type="GO" id="GO:0016779">
    <property type="term" value="F:nucleotidyltransferase activity"/>
    <property type="evidence" value="ECO:0007669"/>
    <property type="project" value="UniProtKB-KW"/>
</dbReference>
<dbReference type="GO" id="GO:0001216">
    <property type="term" value="F:DNA-binding transcription activator activity"/>
    <property type="evidence" value="ECO:0007669"/>
    <property type="project" value="InterPro"/>
</dbReference>
<evidence type="ECO:0000256" key="5">
    <source>
        <dbReference type="ARBA" id="ARBA00023015"/>
    </source>
</evidence>
<dbReference type="PIRSF" id="PIRSF000774">
    <property type="entry name" value="RpoN"/>
    <property type="match status" value="1"/>
</dbReference>
<dbReference type="OrthoDB" id="9814402at2"/>
<evidence type="ECO:0000313" key="12">
    <source>
        <dbReference type="EMBL" id="QCD36370.1"/>
    </source>
</evidence>
<evidence type="ECO:0000256" key="7">
    <source>
        <dbReference type="ARBA" id="ARBA00023125"/>
    </source>
</evidence>
<dbReference type="KEGG" id="mgod:E7746_11000"/>
<dbReference type="Gene3D" id="1.10.10.1330">
    <property type="entry name" value="RNA polymerase sigma-54 factor, core-binding domain"/>
    <property type="match status" value="1"/>
</dbReference>
<evidence type="ECO:0000259" key="11">
    <source>
        <dbReference type="Pfam" id="PF04963"/>
    </source>
</evidence>
<keyword evidence="4" id="KW-0548">Nucleotidyltransferase</keyword>
<dbReference type="PRINTS" id="PR00045">
    <property type="entry name" value="SIGMA54FCT"/>
</dbReference>
<accession>A0A4P7VL08</accession>
<keyword evidence="2" id="KW-0240">DNA-directed RNA polymerase</keyword>
<dbReference type="AlphaFoldDB" id="A0A4P7VL08"/>
<evidence type="ECO:0000256" key="2">
    <source>
        <dbReference type="ARBA" id="ARBA00022478"/>
    </source>
</evidence>
<keyword evidence="3" id="KW-0808">Transferase</keyword>
<dbReference type="InterPro" id="IPR007634">
    <property type="entry name" value="RNA_pol_sigma_54_DNA-bd"/>
</dbReference>
<evidence type="ECO:0000256" key="9">
    <source>
        <dbReference type="SAM" id="MobiDB-lite"/>
    </source>
</evidence>
<keyword evidence="8" id="KW-0804">Transcription</keyword>
<name>A0A4P7VL08_9BACT</name>
<dbReference type="Pfam" id="PF04552">
    <property type="entry name" value="Sigma54_DBD"/>
    <property type="match status" value="1"/>
</dbReference>